<gene>
    <name evidence="3" type="ORF">ACFQDM_09280</name>
</gene>
<proteinExistence type="predicted"/>
<protein>
    <submittedName>
        <fullName evidence="3">Copper-binding protein</fullName>
    </submittedName>
</protein>
<keyword evidence="2" id="KW-0732">Signal</keyword>
<feature type="region of interest" description="Disordered" evidence="1">
    <location>
        <begin position="145"/>
        <end position="166"/>
    </location>
</feature>
<sequence>MRVSSLKILLAGATLSATLFGSAFAQGHDMKMDGMKGHDMDMMASCDDMAPGYGVINSIDADGRRLNMTHDPIEKLGWGAMTMDFQVVDTVDLDKISAGTNVHFMLKEEGNNQTIAMLMPFEGDRAEFKQSMMENMRSGDMMMCDGKSHGDDTQSMSHGDHHGTDH</sequence>
<dbReference type="EMBL" id="JBHSSW010000009">
    <property type="protein sequence ID" value="MFC6198270.1"/>
    <property type="molecule type" value="Genomic_DNA"/>
</dbReference>
<evidence type="ECO:0000313" key="3">
    <source>
        <dbReference type="EMBL" id="MFC6198270.1"/>
    </source>
</evidence>
<dbReference type="InterPro" id="IPR021647">
    <property type="entry name" value="CusF_Ec"/>
</dbReference>
<feature type="signal peptide" evidence="2">
    <location>
        <begin position="1"/>
        <end position="25"/>
    </location>
</feature>
<dbReference type="RefSeq" id="WP_377378359.1">
    <property type="nucleotide sequence ID" value="NZ_JBHSSW010000009.1"/>
</dbReference>
<evidence type="ECO:0000256" key="1">
    <source>
        <dbReference type="SAM" id="MobiDB-lite"/>
    </source>
</evidence>
<dbReference type="Gene3D" id="2.40.50.320">
    <property type="entry name" value="Copper binding periplasmic protein CusF"/>
    <property type="match status" value="1"/>
</dbReference>
<name>A0ABW1S9P0_9PROT</name>
<evidence type="ECO:0000256" key="2">
    <source>
        <dbReference type="SAM" id="SignalP"/>
    </source>
</evidence>
<dbReference type="Proteomes" id="UP001596303">
    <property type="component" value="Unassembled WGS sequence"/>
</dbReference>
<reference evidence="4" key="1">
    <citation type="journal article" date="2019" name="Int. J. Syst. Evol. Microbiol.">
        <title>The Global Catalogue of Microorganisms (GCM) 10K type strain sequencing project: providing services to taxonomists for standard genome sequencing and annotation.</title>
        <authorList>
            <consortium name="The Broad Institute Genomics Platform"/>
            <consortium name="The Broad Institute Genome Sequencing Center for Infectious Disease"/>
            <person name="Wu L."/>
            <person name="Ma J."/>
        </authorList>
    </citation>
    <scope>NUCLEOTIDE SEQUENCE [LARGE SCALE GENOMIC DNA]</scope>
    <source>
        <strain evidence="4">CGMCC-1.15741</strain>
    </source>
</reference>
<organism evidence="3 4">
    <name type="scientific">Ponticaulis profundi</name>
    <dbReference type="NCBI Taxonomy" id="2665222"/>
    <lineage>
        <taxon>Bacteria</taxon>
        <taxon>Pseudomonadati</taxon>
        <taxon>Pseudomonadota</taxon>
        <taxon>Alphaproteobacteria</taxon>
        <taxon>Hyphomonadales</taxon>
        <taxon>Hyphomonadaceae</taxon>
        <taxon>Ponticaulis</taxon>
    </lineage>
</organism>
<feature type="chain" id="PRO_5046714365" evidence="2">
    <location>
        <begin position="26"/>
        <end position="166"/>
    </location>
</feature>
<dbReference type="Pfam" id="PF11604">
    <property type="entry name" value="CusF_Ec"/>
    <property type="match status" value="1"/>
</dbReference>
<feature type="compositionally biased region" description="Basic and acidic residues" evidence="1">
    <location>
        <begin position="146"/>
        <end position="166"/>
    </location>
</feature>
<dbReference type="InterPro" id="IPR042230">
    <property type="entry name" value="CusF_sf"/>
</dbReference>
<comment type="caution">
    <text evidence="3">The sequence shown here is derived from an EMBL/GenBank/DDBJ whole genome shotgun (WGS) entry which is preliminary data.</text>
</comment>
<accession>A0ABW1S9P0</accession>
<evidence type="ECO:0000313" key="4">
    <source>
        <dbReference type="Proteomes" id="UP001596303"/>
    </source>
</evidence>
<keyword evidence="4" id="KW-1185">Reference proteome</keyword>